<dbReference type="InterPro" id="IPR037165">
    <property type="entry name" value="AldOxase/xan_DH_Mopterin-bd_sf"/>
</dbReference>
<sequence>MKREEKITEQLSRDMNNLREMDRRNFMKRIGGGLVIAFSVTDMPLLAGCSPQEDEKRDVNAYLKIGEAGRVTLYTGKVEMGQGPITSLPMMLADELDVALESVDIIMGDTDICPYDEGTYGSLSTRAFGQVLRATAAEARAILLKMAAGELSTDPNQLQVSNGLVSTISDPAKQVSYAELTKGKAILETVKEKPELKKAAEMKIMGSSRLHVDAELKVTGQAKYSGDIQLPGMMYAKIVRPPSLGAKLI</sequence>
<dbReference type="Pfam" id="PF20256">
    <property type="entry name" value="MoCoBD_2"/>
    <property type="match status" value="1"/>
</dbReference>
<comment type="caution">
    <text evidence="2">The sequence shown here is derived from an EMBL/GenBank/DDBJ whole genome shotgun (WGS) entry which is preliminary data.</text>
</comment>
<dbReference type="GO" id="GO:0016491">
    <property type="term" value="F:oxidoreductase activity"/>
    <property type="evidence" value="ECO:0007669"/>
    <property type="project" value="InterPro"/>
</dbReference>
<feature type="non-terminal residue" evidence="2">
    <location>
        <position position="249"/>
    </location>
</feature>
<gene>
    <name evidence="2" type="ORF">LCGC14_2304860</name>
</gene>
<proteinExistence type="predicted"/>
<dbReference type="PANTHER" id="PTHR47495:SF1">
    <property type="entry name" value="BLL3820 PROTEIN"/>
    <property type="match status" value="1"/>
</dbReference>
<feature type="domain" description="Aldehyde oxidase/xanthine dehydrogenase second molybdopterin binding" evidence="1">
    <location>
        <begin position="23"/>
        <end position="197"/>
    </location>
</feature>
<dbReference type="InterPro" id="IPR052516">
    <property type="entry name" value="N-heterocyclic_Hydroxylase"/>
</dbReference>
<dbReference type="Gene3D" id="3.30.365.10">
    <property type="entry name" value="Aldehyde oxidase/xanthine dehydrogenase, molybdopterin binding domain"/>
    <property type="match status" value="1"/>
</dbReference>
<dbReference type="AlphaFoldDB" id="A0A0F9CMU3"/>
<dbReference type="Gene3D" id="3.90.1170.50">
    <property type="entry name" value="Aldehyde oxidase/xanthine dehydrogenase, a/b hammerhead"/>
    <property type="match status" value="1"/>
</dbReference>
<reference evidence="2" key="1">
    <citation type="journal article" date="2015" name="Nature">
        <title>Complex archaea that bridge the gap between prokaryotes and eukaryotes.</title>
        <authorList>
            <person name="Spang A."/>
            <person name="Saw J.H."/>
            <person name="Jorgensen S.L."/>
            <person name="Zaremba-Niedzwiedzka K."/>
            <person name="Martijn J."/>
            <person name="Lind A.E."/>
            <person name="van Eijk R."/>
            <person name="Schleper C."/>
            <person name="Guy L."/>
            <person name="Ettema T.J."/>
        </authorList>
    </citation>
    <scope>NUCLEOTIDE SEQUENCE</scope>
</reference>
<dbReference type="SUPFAM" id="SSF56003">
    <property type="entry name" value="Molybdenum cofactor-binding domain"/>
    <property type="match status" value="1"/>
</dbReference>
<name>A0A0F9CMU3_9ZZZZ</name>
<organism evidence="2">
    <name type="scientific">marine sediment metagenome</name>
    <dbReference type="NCBI Taxonomy" id="412755"/>
    <lineage>
        <taxon>unclassified sequences</taxon>
        <taxon>metagenomes</taxon>
        <taxon>ecological metagenomes</taxon>
    </lineage>
</organism>
<accession>A0A0F9CMU3</accession>
<dbReference type="PANTHER" id="PTHR47495">
    <property type="entry name" value="ALDEHYDE DEHYDROGENASE"/>
    <property type="match status" value="1"/>
</dbReference>
<evidence type="ECO:0000259" key="1">
    <source>
        <dbReference type="Pfam" id="PF20256"/>
    </source>
</evidence>
<evidence type="ECO:0000313" key="2">
    <source>
        <dbReference type="EMBL" id="KKL50499.1"/>
    </source>
</evidence>
<protein>
    <recommendedName>
        <fullName evidence="1">Aldehyde oxidase/xanthine dehydrogenase second molybdopterin binding domain-containing protein</fullName>
    </recommendedName>
</protein>
<dbReference type="InterPro" id="IPR046867">
    <property type="entry name" value="AldOxase/xan_DH_MoCoBD2"/>
</dbReference>
<dbReference type="EMBL" id="LAZR01032575">
    <property type="protein sequence ID" value="KKL50499.1"/>
    <property type="molecule type" value="Genomic_DNA"/>
</dbReference>